<dbReference type="EMBL" id="PGVA01000043">
    <property type="protein sequence ID" value="PLR80906.1"/>
    <property type="molecule type" value="Genomic_DNA"/>
</dbReference>
<dbReference type="PANTHER" id="PTHR43266:SF10">
    <property type="entry name" value="BACILYSIN EXPORTER BACE-RELATED"/>
    <property type="match status" value="1"/>
</dbReference>
<keyword evidence="2" id="KW-0813">Transport</keyword>
<accession>A0A2N5GIQ9</accession>
<dbReference type="GO" id="GO:0022857">
    <property type="term" value="F:transmembrane transporter activity"/>
    <property type="evidence" value="ECO:0007669"/>
    <property type="project" value="InterPro"/>
</dbReference>
<protein>
    <recommendedName>
        <fullName evidence="8">Major facilitator superfamily (MFS) profile domain-containing protein</fullName>
    </recommendedName>
</protein>
<keyword evidence="5 7" id="KW-1133">Transmembrane helix</keyword>
<dbReference type="PROSITE" id="PS50850">
    <property type="entry name" value="MFS"/>
    <property type="match status" value="1"/>
</dbReference>
<feature type="transmembrane region" description="Helical" evidence="7">
    <location>
        <begin position="161"/>
        <end position="179"/>
    </location>
</feature>
<keyword evidence="3" id="KW-1003">Cell membrane</keyword>
<name>A0A2N5GIQ9_9BACI</name>
<feature type="transmembrane region" description="Helical" evidence="7">
    <location>
        <begin position="246"/>
        <end position="268"/>
    </location>
</feature>
<dbReference type="InterPro" id="IPR020846">
    <property type="entry name" value="MFS_dom"/>
</dbReference>
<dbReference type="OrthoDB" id="7055052at2"/>
<evidence type="ECO:0000256" key="3">
    <source>
        <dbReference type="ARBA" id="ARBA00022475"/>
    </source>
</evidence>
<reference evidence="9 11" key="1">
    <citation type="submission" date="2017-11" db="EMBL/GenBank/DDBJ databases">
        <title>Comparitive Functional Genomics of Dry Heat Resistant strains isolated from the Viking Spacecraft.</title>
        <authorList>
            <person name="Seuylemezian A."/>
            <person name="Cooper K."/>
            <person name="Vaishampayan P."/>
        </authorList>
    </citation>
    <scope>NUCLEOTIDE SEQUENCE [LARGE SCALE GENOMIC DNA]</scope>
    <source>
        <strain evidence="9 11">M4.6</strain>
    </source>
</reference>
<dbReference type="SUPFAM" id="SSF103473">
    <property type="entry name" value="MFS general substrate transporter"/>
    <property type="match status" value="1"/>
</dbReference>
<feature type="transmembrane region" description="Helical" evidence="7">
    <location>
        <begin position="12"/>
        <end position="29"/>
    </location>
</feature>
<dbReference type="Gene3D" id="1.20.1250.20">
    <property type="entry name" value="MFS general substrate transporter like domains"/>
    <property type="match status" value="1"/>
</dbReference>
<evidence type="ECO:0000313" key="9">
    <source>
        <dbReference type="EMBL" id="PLR80906.1"/>
    </source>
</evidence>
<organism evidence="9 11">
    <name type="scientific">Bacillus canaveralius</name>
    <dbReference type="NCBI Taxonomy" id="1403243"/>
    <lineage>
        <taxon>Bacteria</taxon>
        <taxon>Bacillati</taxon>
        <taxon>Bacillota</taxon>
        <taxon>Bacilli</taxon>
        <taxon>Bacillales</taxon>
        <taxon>Bacillaceae</taxon>
        <taxon>Bacillus</taxon>
    </lineage>
</organism>
<feature type="transmembrane region" description="Helical" evidence="7">
    <location>
        <begin position="124"/>
        <end position="149"/>
    </location>
</feature>
<feature type="domain" description="Major facilitator superfamily (MFS) profile" evidence="8">
    <location>
        <begin position="122"/>
        <end position="316"/>
    </location>
</feature>
<feature type="transmembrane region" description="Helical" evidence="7">
    <location>
        <begin position="280"/>
        <end position="301"/>
    </location>
</feature>
<dbReference type="Proteomes" id="UP000234951">
    <property type="component" value="Unassembled WGS sequence"/>
</dbReference>
<evidence type="ECO:0000256" key="5">
    <source>
        <dbReference type="ARBA" id="ARBA00022989"/>
    </source>
</evidence>
<evidence type="ECO:0000313" key="10">
    <source>
        <dbReference type="EMBL" id="PLR91194.1"/>
    </source>
</evidence>
<dbReference type="Proteomes" id="UP000235114">
    <property type="component" value="Unassembled WGS sequence"/>
</dbReference>
<evidence type="ECO:0000313" key="11">
    <source>
        <dbReference type="Proteomes" id="UP000234951"/>
    </source>
</evidence>
<keyword evidence="12" id="KW-1185">Reference proteome</keyword>
<feature type="transmembrane region" description="Helical" evidence="7">
    <location>
        <begin position="75"/>
        <end position="95"/>
    </location>
</feature>
<feature type="transmembrane region" description="Helical" evidence="7">
    <location>
        <begin position="188"/>
        <end position="207"/>
    </location>
</feature>
<evidence type="ECO:0000256" key="2">
    <source>
        <dbReference type="ARBA" id="ARBA00022448"/>
    </source>
</evidence>
<evidence type="ECO:0000256" key="4">
    <source>
        <dbReference type="ARBA" id="ARBA00022692"/>
    </source>
</evidence>
<dbReference type="PANTHER" id="PTHR43266">
    <property type="entry name" value="MACROLIDE-EFFLUX PROTEIN"/>
    <property type="match status" value="1"/>
</dbReference>
<sequence length="316" mass="34604">MICLLLASMDPIILYIAAFLTSIVIYDAAADAIIPKLVHQNELVKANAKISGLTQLIRLIALPVGGFLVANFGQIIAVAIVLSFYLFSIMLLPLLKEKNKSPLSKASWMGQFKAGLDIYTQHKILLILGMFIATTSFGVFATQAMYIPYVTDILGGTSFEYGFFAASFPLGYILGSYLVGKLKAPGKYLYLVMISALFVGGSTHIFLGLTESFWLALLFEMVAGIVMPFWNVYSTTIYQRLVPDEILGQVFSVRFLLSKAATPIGILYGTFCATVFSLPFLFLSVGIILCAVTGMGFFLIYRASKANYKTVLSVKQ</sequence>
<keyword evidence="6 7" id="KW-0472">Membrane</keyword>
<comment type="caution">
    <text evidence="9">The sequence shown here is derived from an EMBL/GenBank/DDBJ whole genome shotgun (WGS) entry which is preliminary data.</text>
</comment>
<feature type="transmembrane region" description="Helical" evidence="7">
    <location>
        <begin position="213"/>
        <end position="234"/>
    </location>
</feature>
<comment type="subcellular location">
    <subcellularLocation>
        <location evidence="1">Cell membrane</location>
        <topology evidence="1">Multi-pass membrane protein</topology>
    </subcellularLocation>
</comment>
<dbReference type="RefSeq" id="WP_101578520.1">
    <property type="nucleotide sequence ID" value="NZ_PGVA01000043.1"/>
</dbReference>
<dbReference type="InterPro" id="IPR036259">
    <property type="entry name" value="MFS_trans_sf"/>
</dbReference>
<dbReference type="CDD" id="cd06173">
    <property type="entry name" value="MFS_MefA_like"/>
    <property type="match status" value="1"/>
</dbReference>
<dbReference type="EMBL" id="PGVD01000067">
    <property type="protein sequence ID" value="PLR91194.1"/>
    <property type="molecule type" value="Genomic_DNA"/>
</dbReference>
<evidence type="ECO:0000256" key="6">
    <source>
        <dbReference type="ARBA" id="ARBA00023136"/>
    </source>
</evidence>
<evidence type="ECO:0000313" key="12">
    <source>
        <dbReference type="Proteomes" id="UP000235114"/>
    </source>
</evidence>
<dbReference type="GO" id="GO:0005886">
    <property type="term" value="C:plasma membrane"/>
    <property type="evidence" value="ECO:0007669"/>
    <property type="project" value="UniProtKB-SubCell"/>
</dbReference>
<keyword evidence="4 7" id="KW-0812">Transmembrane</keyword>
<dbReference type="InterPro" id="IPR010290">
    <property type="entry name" value="TM_effector"/>
</dbReference>
<evidence type="ECO:0000256" key="7">
    <source>
        <dbReference type="SAM" id="Phobius"/>
    </source>
</evidence>
<gene>
    <name evidence="9" type="ORF">CU635_16715</name>
    <name evidence="10" type="ORF">CVD25_19600</name>
</gene>
<dbReference type="Pfam" id="PF05977">
    <property type="entry name" value="MFS_3"/>
    <property type="match status" value="1"/>
</dbReference>
<proteinExistence type="predicted"/>
<evidence type="ECO:0000259" key="8">
    <source>
        <dbReference type="PROSITE" id="PS50850"/>
    </source>
</evidence>
<evidence type="ECO:0000256" key="1">
    <source>
        <dbReference type="ARBA" id="ARBA00004651"/>
    </source>
</evidence>
<reference evidence="10 12" key="2">
    <citation type="submission" date="2017-12" db="EMBL/GenBank/DDBJ databases">
        <title>Comparative Functional Genomics of Dry Heat Resistant strains isolated from the Viking Spacecraft.</title>
        <authorList>
            <person name="Seuylemezian A."/>
            <person name="Cooper K."/>
            <person name="Vaishampayan P."/>
        </authorList>
    </citation>
    <scope>NUCLEOTIDE SEQUENCE [LARGE SCALE GENOMIC DNA]</scope>
    <source>
        <strain evidence="10 12">ATCC 29669</strain>
    </source>
</reference>
<dbReference type="AlphaFoldDB" id="A0A2N5GIQ9"/>